<keyword evidence="6" id="KW-0677">Repeat</keyword>
<name>A0A4R4A452_MARGR</name>
<feature type="repeat" description="TPR" evidence="8">
    <location>
        <begin position="259"/>
        <end position="292"/>
    </location>
</feature>
<dbReference type="PROSITE" id="PS50293">
    <property type="entry name" value="TPR_REGION"/>
    <property type="match status" value="3"/>
</dbReference>
<dbReference type="Pfam" id="PF13176">
    <property type="entry name" value="TPR_7"/>
    <property type="match status" value="1"/>
</dbReference>
<feature type="repeat" description="TPR" evidence="8">
    <location>
        <begin position="327"/>
        <end position="360"/>
    </location>
</feature>
<dbReference type="SMART" id="SM00028">
    <property type="entry name" value="TPR"/>
    <property type="match status" value="8"/>
</dbReference>
<keyword evidence="5" id="KW-0808">Transferase</keyword>
<accession>A0A4R4A452</accession>
<feature type="repeat" description="TPR" evidence="8">
    <location>
        <begin position="38"/>
        <end position="71"/>
    </location>
</feature>
<evidence type="ECO:0000256" key="1">
    <source>
        <dbReference type="ARBA" id="ARBA00004922"/>
    </source>
</evidence>
<dbReference type="RefSeq" id="WP_132230694.1">
    <property type="nucleotide sequence ID" value="NZ_SMDC01000026.1"/>
</dbReference>
<evidence type="ECO:0000256" key="2">
    <source>
        <dbReference type="ARBA" id="ARBA00005386"/>
    </source>
</evidence>
<dbReference type="Proteomes" id="UP000295247">
    <property type="component" value="Unassembled WGS sequence"/>
</dbReference>
<evidence type="ECO:0000256" key="7">
    <source>
        <dbReference type="ARBA" id="ARBA00022803"/>
    </source>
</evidence>
<dbReference type="GO" id="GO:0097363">
    <property type="term" value="F:protein O-acetylglucosaminyltransferase activity"/>
    <property type="evidence" value="ECO:0007669"/>
    <property type="project" value="UniProtKB-EC"/>
</dbReference>
<dbReference type="Pfam" id="PF13424">
    <property type="entry name" value="TPR_12"/>
    <property type="match status" value="1"/>
</dbReference>
<comment type="caution">
    <text evidence="10">The sequence shown here is derived from an EMBL/GenBank/DDBJ whole genome shotgun (WGS) entry which is preliminary data.</text>
</comment>
<dbReference type="EC" id="2.4.1.255" evidence="3"/>
<feature type="domain" description="O-GlcNAc transferase C-terminal" evidence="9">
    <location>
        <begin position="408"/>
        <end position="527"/>
    </location>
</feature>
<dbReference type="PROSITE" id="PS50005">
    <property type="entry name" value="TPR"/>
    <property type="match status" value="5"/>
</dbReference>
<dbReference type="InterPro" id="IPR011990">
    <property type="entry name" value="TPR-like_helical_dom_sf"/>
</dbReference>
<dbReference type="PANTHER" id="PTHR44835:SF1">
    <property type="entry name" value="PROTEIN O-GLCNAC TRANSFERASE"/>
    <property type="match status" value="1"/>
</dbReference>
<dbReference type="SUPFAM" id="SSF48452">
    <property type="entry name" value="TPR-like"/>
    <property type="match status" value="2"/>
</dbReference>
<evidence type="ECO:0000259" key="9">
    <source>
        <dbReference type="Pfam" id="PF13844"/>
    </source>
</evidence>
<evidence type="ECO:0000313" key="10">
    <source>
        <dbReference type="EMBL" id="TCW32004.1"/>
    </source>
</evidence>
<dbReference type="InterPro" id="IPR029489">
    <property type="entry name" value="OGT/SEC/SPY_C"/>
</dbReference>
<dbReference type="Pfam" id="PF13844">
    <property type="entry name" value="Glyco_transf_41"/>
    <property type="match status" value="1"/>
</dbReference>
<dbReference type="InterPro" id="IPR051939">
    <property type="entry name" value="Glycosyltr_41/O-GlcNAc_trsf"/>
</dbReference>
<dbReference type="PANTHER" id="PTHR44835">
    <property type="entry name" value="UDP-N-ACETYLGLUCOSAMINE--PEPTIDE N-ACETYLGLUCOSAMINYLTRANSFERASE SPINDLY-RELATED"/>
    <property type="match status" value="1"/>
</dbReference>
<evidence type="ECO:0000256" key="3">
    <source>
        <dbReference type="ARBA" id="ARBA00011970"/>
    </source>
</evidence>
<evidence type="ECO:0000256" key="6">
    <source>
        <dbReference type="ARBA" id="ARBA00022737"/>
    </source>
</evidence>
<dbReference type="Pfam" id="PF13432">
    <property type="entry name" value="TPR_16"/>
    <property type="match status" value="1"/>
</dbReference>
<reference evidence="10 11" key="1">
    <citation type="submission" date="2019-03" db="EMBL/GenBank/DDBJ databases">
        <title>Genomic Encyclopedia of Type Strains, Phase IV (KMG-IV): sequencing the most valuable type-strain genomes for metagenomic binning, comparative biology and taxonomic classification.</title>
        <authorList>
            <person name="Goeker M."/>
        </authorList>
    </citation>
    <scope>NUCLEOTIDE SEQUENCE [LARGE SCALE GENOMIC DNA]</scope>
    <source>
        <strain evidence="10 11">DSM 203</strain>
    </source>
</reference>
<dbReference type="InterPro" id="IPR019734">
    <property type="entry name" value="TPR_rpt"/>
</dbReference>
<keyword evidence="7 8" id="KW-0802">TPR repeat</keyword>
<feature type="repeat" description="TPR" evidence="8">
    <location>
        <begin position="293"/>
        <end position="326"/>
    </location>
</feature>
<dbReference type="Pfam" id="PF14559">
    <property type="entry name" value="TPR_19"/>
    <property type="match status" value="1"/>
</dbReference>
<evidence type="ECO:0000256" key="8">
    <source>
        <dbReference type="PROSITE-ProRule" id="PRU00339"/>
    </source>
</evidence>
<dbReference type="AlphaFoldDB" id="A0A4R4A452"/>
<sequence>MVTNDESLKLARAHHAAGRLDEAESLYRACLDSAPAEAAAHHGLGVLVIERGQLDAGLGFLLRALELAPENGHHWESYAQALMLAQRPQEGLAVIERAIDCGLDSEAALGLREMLQRMLATPAPSDEDALIALFEQHRFDEVERLARDWTERRPWDAFGWKMLGAMLAQCSRGEEAVPVLEEALRRDDQDPQILNTLGVALEQVGRLEDAGLAYAHAAKGSPDSVAALYNLASLLQTIGQPEEAIGYFGTVLAINPQHLKSYNNRGSALRQLGRTDEALADYGCALEIDPDHPETLTNLGNALAELGRLDEALEYQRRAVALRPGQAEMLANLGNVLLQLGRVEEAATTYREALSKKPQDAELHSKLLFTLNYHSELSAEAIFADYREFDRRHGEPARAHWSGHTNDRDPERRLRLGYVSPDLRLHSARHVLEPLLMHRNRLDFELYAYAELTREDAQTARYQGLVDAWIPTRGLSDAELAERIRADGIDILVDLAGHTAGNRLGVFARKPAPVSVSWLGYGYTTGLTAI</sequence>
<keyword evidence="4" id="KW-0328">Glycosyltransferase</keyword>
<comment type="pathway">
    <text evidence="1">Protein modification; protein glycosylation.</text>
</comment>
<dbReference type="Gene3D" id="1.25.40.10">
    <property type="entry name" value="Tetratricopeptide repeat domain"/>
    <property type="match status" value="3"/>
</dbReference>
<dbReference type="Gene3D" id="3.40.50.11380">
    <property type="match status" value="1"/>
</dbReference>
<evidence type="ECO:0000256" key="5">
    <source>
        <dbReference type="ARBA" id="ARBA00022679"/>
    </source>
</evidence>
<organism evidence="10 11">
    <name type="scientific">Marichromatium gracile</name>
    <name type="common">Chromatium gracile</name>
    <dbReference type="NCBI Taxonomy" id="1048"/>
    <lineage>
        <taxon>Bacteria</taxon>
        <taxon>Pseudomonadati</taxon>
        <taxon>Pseudomonadota</taxon>
        <taxon>Gammaproteobacteria</taxon>
        <taxon>Chromatiales</taxon>
        <taxon>Chromatiaceae</taxon>
        <taxon>Marichromatium</taxon>
    </lineage>
</organism>
<proteinExistence type="inferred from homology"/>
<comment type="similarity">
    <text evidence="2">Belongs to the glycosyltransferase 41 family. O-GlcNAc transferase subfamily.</text>
</comment>
<feature type="repeat" description="TPR" evidence="8">
    <location>
        <begin position="225"/>
        <end position="258"/>
    </location>
</feature>
<protein>
    <recommendedName>
        <fullName evidence="3">protein O-GlcNAc transferase</fullName>
        <ecNumber evidence="3">2.4.1.255</ecNumber>
    </recommendedName>
</protein>
<evidence type="ECO:0000313" key="11">
    <source>
        <dbReference type="Proteomes" id="UP000295247"/>
    </source>
</evidence>
<feature type="non-terminal residue" evidence="10">
    <location>
        <position position="530"/>
    </location>
</feature>
<gene>
    <name evidence="10" type="ORF">EDC29_1261</name>
</gene>
<evidence type="ECO:0000256" key="4">
    <source>
        <dbReference type="ARBA" id="ARBA00022676"/>
    </source>
</evidence>
<dbReference type="Pfam" id="PF13414">
    <property type="entry name" value="TPR_11"/>
    <property type="match status" value="1"/>
</dbReference>
<dbReference type="EMBL" id="SMDC01000026">
    <property type="protein sequence ID" value="TCW32004.1"/>
    <property type="molecule type" value="Genomic_DNA"/>
</dbReference>